<evidence type="ECO:0000313" key="10">
    <source>
        <dbReference type="EMBL" id="ETN36526.1"/>
    </source>
</evidence>
<evidence type="ECO:0000256" key="6">
    <source>
        <dbReference type="ARBA" id="ARBA00023163"/>
    </source>
</evidence>
<proteinExistence type="predicted"/>
<sequence>MPKGETIDSLLDPALRVSRPVAACSRCRSAKIKCTWGTAACSACERSGKVEGCTSANEEFARGNERSYVAALEAAAERLQRKLDATKASNALAPMGLPPTAQPRGKSRKISGTQRKEASDVNELVSDFGFLTVNATSRDFHGFTSTMSFAKLLLAMAVKTDLPATATAKLPPRYAVMQALEGYFGRTFVLLPFFSETDFMTSLSRVYQDAISSPVTPLDFWYVRLVLAISYATSSRTKGDDNAQLATQHMAAAMQLAEYVIRPGSIAGVQALLLLVEYALLDPTSLDAWYLIGMASRLVVDLGLHCEPSAETRIPQEELNMRRRVFHATYALDRLFSISTARAFSFTDDSASGVPLPDTGSEQQTSAASGLFLHSIKPSLYLFDIRRVQSAFYQTTRYSSRSRWSITQASSYVTSTSNDVRAWYSSIPSSLSQTHLTFFNLERLYTHILVLGPHPRHPMSDLSELDKAMIFEYCTQYAELLHPVTNNIDHHPFFCYTDICRTRWVGKQFLDVMWSDFDCMIKAQHVIAGNMSSSLSVHDNCARALGCIRQISDILNVAGTKLQMTEFKDQYEKESAVLVARLSNRQQETSTAGPSGADGTFMPSINPNYPPYIYTDATQYPLMPEDAGQRISPGSRRVYSFIGGSQQ</sequence>
<comment type="subcellular location">
    <subcellularLocation>
        <location evidence="1">Nucleus</location>
    </subcellularLocation>
</comment>
<dbReference type="HOGENOM" id="CLU_019529_0_0_1"/>
<dbReference type="InterPro" id="IPR036864">
    <property type="entry name" value="Zn2-C6_fun-type_DNA-bd_sf"/>
</dbReference>
<evidence type="ECO:0000256" key="2">
    <source>
        <dbReference type="ARBA" id="ARBA00022723"/>
    </source>
</evidence>
<dbReference type="GeneID" id="19976143"/>
<dbReference type="Gene3D" id="4.10.240.10">
    <property type="entry name" value="Zn(2)-C6 fungal-type DNA-binding domain"/>
    <property type="match status" value="1"/>
</dbReference>
<evidence type="ECO:0000256" key="3">
    <source>
        <dbReference type="ARBA" id="ARBA00022833"/>
    </source>
</evidence>
<reference evidence="10 11" key="1">
    <citation type="submission" date="2013-03" db="EMBL/GenBank/DDBJ databases">
        <title>The Genome Sequence of Phialophora europaea CBS 101466.</title>
        <authorList>
            <consortium name="The Broad Institute Genomics Platform"/>
            <person name="Cuomo C."/>
            <person name="de Hoog S."/>
            <person name="Gorbushina A."/>
            <person name="Walker B."/>
            <person name="Young S.K."/>
            <person name="Zeng Q."/>
            <person name="Gargeya S."/>
            <person name="Fitzgerald M."/>
            <person name="Haas B."/>
            <person name="Abouelleil A."/>
            <person name="Allen A.W."/>
            <person name="Alvarado L."/>
            <person name="Arachchi H.M."/>
            <person name="Berlin A.M."/>
            <person name="Chapman S.B."/>
            <person name="Gainer-Dewar J."/>
            <person name="Goldberg J."/>
            <person name="Griggs A."/>
            <person name="Gujja S."/>
            <person name="Hansen M."/>
            <person name="Howarth C."/>
            <person name="Imamovic A."/>
            <person name="Ireland A."/>
            <person name="Larimer J."/>
            <person name="McCowan C."/>
            <person name="Murphy C."/>
            <person name="Pearson M."/>
            <person name="Poon T.W."/>
            <person name="Priest M."/>
            <person name="Roberts A."/>
            <person name="Saif S."/>
            <person name="Shea T."/>
            <person name="Sisk P."/>
            <person name="Sykes S."/>
            <person name="Wortman J."/>
            <person name="Nusbaum C."/>
            <person name="Birren B."/>
        </authorList>
    </citation>
    <scope>NUCLEOTIDE SEQUENCE [LARGE SCALE GENOMIC DNA]</scope>
    <source>
        <strain evidence="10 11">CBS 101466</strain>
    </source>
</reference>
<evidence type="ECO:0000256" key="7">
    <source>
        <dbReference type="ARBA" id="ARBA00023242"/>
    </source>
</evidence>
<name>W2RJ78_CYPE1</name>
<evidence type="ECO:0000256" key="5">
    <source>
        <dbReference type="ARBA" id="ARBA00023125"/>
    </source>
</evidence>
<evidence type="ECO:0000256" key="1">
    <source>
        <dbReference type="ARBA" id="ARBA00004123"/>
    </source>
</evidence>
<evidence type="ECO:0000259" key="9">
    <source>
        <dbReference type="PROSITE" id="PS50048"/>
    </source>
</evidence>
<evidence type="ECO:0000313" key="11">
    <source>
        <dbReference type="Proteomes" id="UP000030752"/>
    </source>
</evidence>
<dbReference type="GO" id="GO:0043565">
    <property type="term" value="F:sequence-specific DNA binding"/>
    <property type="evidence" value="ECO:0007669"/>
    <property type="project" value="TreeGrafter"/>
</dbReference>
<keyword evidence="7" id="KW-0539">Nucleus</keyword>
<keyword evidence="11" id="KW-1185">Reference proteome</keyword>
<dbReference type="InterPro" id="IPR052202">
    <property type="entry name" value="Yeast_MetPath_Reg"/>
</dbReference>
<protein>
    <recommendedName>
        <fullName evidence="9">Zn(2)-C6 fungal-type domain-containing protein</fullName>
    </recommendedName>
</protein>
<evidence type="ECO:0000256" key="4">
    <source>
        <dbReference type="ARBA" id="ARBA00023015"/>
    </source>
</evidence>
<keyword evidence="6" id="KW-0804">Transcription</keyword>
<dbReference type="AlphaFoldDB" id="W2RJ78"/>
<dbReference type="GO" id="GO:0045944">
    <property type="term" value="P:positive regulation of transcription by RNA polymerase II"/>
    <property type="evidence" value="ECO:0007669"/>
    <property type="project" value="TreeGrafter"/>
</dbReference>
<dbReference type="SMART" id="SM00906">
    <property type="entry name" value="Fungal_trans"/>
    <property type="match status" value="1"/>
</dbReference>
<keyword evidence="5" id="KW-0238">DNA-binding</keyword>
<dbReference type="CDD" id="cd00067">
    <property type="entry name" value="GAL4"/>
    <property type="match status" value="1"/>
</dbReference>
<dbReference type="GO" id="GO:0000981">
    <property type="term" value="F:DNA-binding transcription factor activity, RNA polymerase II-specific"/>
    <property type="evidence" value="ECO:0007669"/>
    <property type="project" value="InterPro"/>
</dbReference>
<keyword evidence="4" id="KW-0805">Transcription regulation</keyword>
<dbReference type="SUPFAM" id="SSF57701">
    <property type="entry name" value="Zn2/Cys6 DNA-binding domain"/>
    <property type="match status" value="1"/>
</dbReference>
<organism evidence="10 11">
    <name type="scientific">Cyphellophora europaea (strain CBS 101466)</name>
    <name type="common">Phialophora europaea</name>
    <dbReference type="NCBI Taxonomy" id="1220924"/>
    <lineage>
        <taxon>Eukaryota</taxon>
        <taxon>Fungi</taxon>
        <taxon>Dikarya</taxon>
        <taxon>Ascomycota</taxon>
        <taxon>Pezizomycotina</taxon>
        <taxon>Eurotiomycetes</taxon>
        <taxon>Chaetothyriomycetidae</taxon>
        <taxon>Chaetothyriales</taxon>
        <taxon>Cyphellophoraceae</taxon>
        <taxon>Cyphellophora</taxon>
    </lineage>
</organism>
<dbReference type="STRING" id="1220924.W2RJ78"/>
<dbReference type="Proteomes" id="UP000030752">
    <property type="component" value="Unassembled WGS sequence"/>
</dbReference>
<dbReference type="Pfam" id="PF04082">
    <property type="entry name" value="Fungal_trans"/>
    <property type="match status" value="1"/>
</dbReference>
<feature type="domain" description="Zn(2)-C6 fungal-type" evidence="9">
    <location>
        <begin position="23"/>
        <end position="55"/>
    </location>
</feature>
<dbReference type="PROSITE" id="PS00463">
    <property type="entry name" value="ZN2_CY6_FUNGAL_1"/>
    <property type="match status" value="1"/>
</dbReference>
<dbReference type="Pfam" id="PF00172">
    <property type="entry name" value="Zn_clus"/>
    <property type="match status" value="1"/>
</dbReference>
<keyword evidence="3" id="KW-0862">Zinc</keyword>
<dbReference type="InParanoid" id="W2RJ78"/>
<dbReference type="SMART" id="SM00066">
    <property type="entry name" value="GAL4"/>
    <property type="match status" value="1"/>
</dbReference>
<dbReference type="GO" id="GO:0005634">
    <property type="term" value="C:nucleus"/>
    <property type="evidence" value="ECO:0007669"/>
    <property type="project" value="UniProtKB-SubCell"/>
</dbReference>
<evidence type="ECO:0000256" key="8">
    <source>
        <dbReference type="SAM" id="MobiDB-lite"/>
    </source>
</evidence>
<dbReference type="PANTHER" id="PTHR47782">
    <property type="entry name" value="ZN(II)2CYS6 TRANSCRIPTION FACTOR (EUROFUNG)-RELATED"/>
    <property type="match status" value="1"/>
</dbReference>
<dbReference type="VEuPathDB" id="FungiDB:HMPREF1541_08804"/>
<gene>
    <name evidence="10" type="ORF">HMPREF1541_08804</name>
</gene>
<dbReference type="CDD" id="cd12148">
    <property type="entry name" value="fungal_TF_MHR"/>
    <property type="match status" value="1"/>
</dbReference>
<accession>W2RJ78</accession>
<dbReference type="GO" id="GO:0008270">
    <property type="term" value="F:zinc ion binding"/>
    <property type="evidence" value="ECO:0007669"/>
    <property type="project" value="InterPro"/>
</dbReference>
<dbReference type="eggNOG" id="ENOG502RSRA">
    <property type="taxonomic scope" value="Eukaryota"/>
</dbReference>
<dbReference type="OrthoDB" id="5319458at2759"/>
<dbReference type="EMBL" id="KB822725">
    <property type="protein sequence ID" value="ETN36526.1"/>
    <property type="molecule type" value="Genomic_DNA"/>
</dbReference>
<dbReference type="PANTHER" id="PTHR47782:SF2">
    <property type="entry name" value="TRANSCRIPTION FACTOR, PUTATIVE (AFU_ORTHOLOGUE AFUA_4G12570)-RELATED"/>
    <property type="match status" value="1"/>
</dbReference>
<dbReference type="RefSeq" id="XP_008721344.1">
    <property type="nucleotide sequence ID" value="XM_008723122.1"/>
</dbReference>
<dbReference type="InterPro" id="IPR007219">
    <property type="entry name" value="XnlR_reg_dom"/>
</dbReference>
<feature type="region of interest" description="Disordered" evidence="8">
    <location>
        <begin position="90"/>
        <end position="118"/>
    </location>
</feature>
<dbReference type="InterPro" id="IPR001138">
    <property type="entry name" value="Zn2Cys6_DnaBD"/>
</dbReference>
<keyword evidence="2" id="KW-0479">Metal-binding</keyword>
<dbReference type="PROSITE" id="PS50048">
    <property type="entry name" value="ZN2_CY6_FUNGAL_2"/>
    <property type="match status" value="1"/>
</dbReference>
<dbReference type="GO" id="GO:0006351">
    <property type="term" value="P:DNA-templated transcription"/>
    <property type="evidence" value="ECO:0007669"/>
    <property type="project" value="InterPro"/>
</dbReference>